<feature type="region of interest" description="Disordered" evidence="1">
    <location>
        <begin position="51"/>
        <end position="72"/>
    </location>
</feature>
<evidence type="ECO:0000256" key="1">
    <source>
        <dbReference type="SAM" id="MobiDB-lite"/>
    </source>
</evidence>
<evidence type="ECO:0000313" key="3">
    <source>
        <dbReference type="Proteomes" id="UP000824469"/>
    </source>
</evidence>
<proteinExistence type="predicted"/>
<protein>
    <submittedName>
        <fullName evidence="2">Uncharacterized protein</fullName>
    </submittedName>
</protein>
<dbReference type="AlphaFoldDB" id="A0AA38GTV2"/>
<sequence length="72" mass="8243">FPDIPVNPKVKGKEVVSLVNSLIWYRVGTKLGREKVRELWRFVTEMAQFLGDPSSPHPRSTRKSKEKGECCV</sequence>
<dbReference type="EMBL" id="JAHRHJ020000001">
    <property type="protein sequence ID" value="KAH9328829.1"/>
    <property type="molecule type" value="Genomic_DNA"/>
</dbReference>
<name>A0AA38GTV2_TAXCH</name>
<reference evidence="2 3" key="1">
    <citation type="journal article" date="2021" name="Nat. Plants">
        <title>The Taxus genome provides insights into paclitaxel biosynthesis.</title>
        <authorList>
            <person name="Xiong X."/>
            <person name="Gou J."/>
            <person name="Liao Q."/>
            <person name="Li Y."/>
            <person name="Zhou Q."/>
            <person name="Bi G."/>
            <person name="Li C."/>
            <person name="Du R."/>
            <person name="Wang X."/>
            <person name="Sun T."/>
            <person name="Guo L."/>
            <person name="Liang H."/>
            <person name="Lu P."/>
            <person name="Wu Y."/>
            <person name="Zhang Z."/>
            <person name="Ro D.K."/>
            <person name="Shang Y."/>
            <person name="Huang S."/>
            <person name="Yan J."/>
        </authorList>
    </citation>
    <scope>NUCLEOTIDE SEQUENCE [LARGE SCALE GENOMIC DNA]</scope>
    <source>
        <strain evidence="2">Ta-2019</strain>
    </source>
</reference>
<keyword evidence="3" id="KW-1185">Reference proteome</keyword>
<comment type="caution">
    <text evidence="2">The sequence shown here is derived from an EMBL/GenBank/DDBJ whole genome shotgun (WGS) entry which is preliminary data.</text>
</comment>
<accession>A0AA38GTV2</accession>
<evidence type="ECO:0000313" key="2">
    <source>
        <dbReference type="EMBL" id="KAH9328829.1"/>
    </source>
</evidence>
<dbReference type="Proteomes" id="UP000824469">
    <property type="component" value="Unassembled WGS sequence"/>
</dbReference>
<organism evidence="2 3">
    <name type="scientific">Taxus chinensis</name>
    <name type="common">Chinese yew</name>
    <name type="synonym">Taxus wallichiana var. chinensis</name>
    <dbReference type="NCBI Taxonomy" id="29808"/>
    <lineage>
        <taxon>Eukaryota</taxon>
        <taxon>Viridiplantae</taxon>
        <taxon>Streptophyta</taxon>
        <taxon>Embryophyta</taxon>
        <taxon>Tracheophyta</taxon>
        <taxon>Spermatophyta</taxon>
        <taxon>Pinopsida</taxon>
        <taxon>Pinidae</taxon>
        <taxon>Conifers II</taxon>
        <taxon>Cupressales</taxon>
        <taxon>Taxaceae</taxon>
        <taxon>Taxus</taxon>
    </lineage>
</organism>
<feature type="non-terminal residue" evidence="2">
    <location>
        <position position="72"/>
    </location>
</feature>
<gene>
    <name evidence="2" type="ORF">KI387_000937</name>
</gene>
<feature type="non-terminal residue" evidence="2">
    <location>
        <position position="1"/>
    </location>
</feature>